<evidence type="ECO:0000313" key="3">
    <source>
        <dbReference type="Proteomes" id="UP000198662"/>
    </source>
</evidence>
<gene>
    <name evidence="2" type="ORF">SAMN05216298_1811</name>
</gene>
<dbReference type="EMBL" id="FNGF01000002">
    <property type="protein sequence ID" value="SDK88094.1"/>
    <property type="molecule type" value="Genomic_DNA"/>
</dbReference>
<feature type="region of interest" description="Disordered" evidence="1">
    <location>
        <begin position="1"/>
        <end position="30"/>
    </location>
</feature>
<dbReference type="OrthoDB" id="3190646at2"/>
<organism evidence="2 3">
    <name type="scientific">Glycomyces sambucus</name>
    <dbReference type="NCBI Taxonomy" id="380244"/>
    <lineage>
        <taxon>Bacteria</taxon>
        <taxon>Bacillati</taxon>
        <taxon>Actinomycetota</taxon>
        <taxon>Actinomycetes</taxon>
        <taxon>Glycomycetales</taxon>
        <taxon>Glycomycetaceae</taxon>
        <taxon>Glycomyces</taxon>
    </lineage>
</organism>
<dbReference type="Proteomes" id="UP000198662">
    <property type="component" value="Unassembled WGS sequence"/>
</dbReference>
<sequence length="274" mass="28680">MIEASGEREAGAPDGAAVLRGAQSRPGSSAPNEDLFLLGGTWALVLDGITRYPDDGCAHDVPWYAAALGESIADRIEGPLPLAGLLAEAIAAVNARHPDCDLANPVTPGATVAAVRWRDVLEWLVLGDCAVAWRDRAGEHRVESDDRLAALPGAPAEDLAGVKRWPVDYVASVRNREGGFWVAAADPGAAAMARTGTVPIGEVADLLLCTDGLTRLTDRYGRAWPEVLDLAFGSGVGAALDLVRALGDADPRPGTKRHDDATAVHLRFPGFASL</sequence>
<evidence type="ECO:0000256" key="1">
    <source>
        <dbReference type="SAM" id="MobiDB-lite"/>
    </source>
</evidence>
<dbReference type="SUPFAM" id="SSF81606">
    <property type="entry name" value="PP2C-like"/>
    <property type="match status" value="1"/>
</dbReference>
<reference evidence="3" key="1">
    <citation type="submission" date="2016-10" db="EMBL/GenBank/DDBJ databases">
        <authorList>
            <person name="Varghese N."/>
            <person name="Submissions S."/>
        </authorList>
    </citation>
    <scope>NUCLEOTIDE SEQUENCE [LARGE SCALE GENOMIC DNA]</scope>
    <source>
        <strain evidence="3">CGMCC 4.3147</strain>
    </source>
</reference>
<feature type="compositionally biased region" description="Basic and acidic residues" evidence="1">
    <location>
        <begin position="1"/>
        <end position="11"/>
    </location>
</feature>
<protein>
    <submittedName>
        <fullName evidence="2">Protein phosphatase 2C</fullName>
    </submittedName>
</protein>
<keyword evidence="3" id="KW-1185">Reference proteome</keyword>
<dbReference type="RefSeq" id="WP_091046376.1">
    <property type="nucleotide sequence ID" value="NZ_FNGF01000002.1"/>
</dbReference>
<proteinExistence type="predicted"/>
<accession>A0A1G9FI76</accession>
<dbReference type="AlphaFoldDB" id="A0A1G9FI76"/>
<name>A0A1G9FI76_9ACTN</name>
<dbReference type="STRING" id="380244.SAMN05216298_1811"/>
<evidence type="ECO:0000313" key="2">
    <source>
        <dbReference type="EMBL" id="SDK88094.1"/>
    </source>
</evidence>
<dbReference type="InterPro" id="IPR036457">
    <property type="entry name" value="PPM-type-like_dom_sf"/>
</dbReference>